<dbReference type="Pfam" id="PF00149">
    <property type="entry name" value="Metallophos"/>
    <property type="match status" value="1"/>
</dbReference>
<organism evidence="6 7">
    <name type="scientific">Bacteroides acidifaciens</name>
    <dbReference type="NCBI Taxonomy" id="85831"/>
    <lineage>
        <taxon>Bacteria</taxon>
        <taxon>Pseudomonadati</taxon>
        <taxon>Bacteroidota</taxon>
        <taxon>Bacteroidia</taxon>
        <taxon>Bacteroidales</taxon>
        <taxon>Bacteroidaceae</taxon>
        <taxon>Bacteroides</taxon>
    </lineage>
</organism>
<keyword evidence="4" id="KW-0732">Signal</keyword>
<evidence type="ECO:0000256" key="4">
    <source>
        <dbReference type="SAM" id="SignalP"/>
    </source>
</evidence>
<dbReference type="EMBL" id="RAZM01000012">
    <property type="protein sequence ID" value="RLT80933.1"/>
    <property type="molecule type" value="Genomic_DNA"/>
</dbReference>
<dbReference type="GO" id="GO:0046872">
    <property type="term" value="F:metal ion binding"/>
    <property type="evidence" value="ECO:0007669"/>
    <property type="project" value="UniProtKB-KW"/>
</dbReference>
<dbReference type="STRING" id="1235814.GCA_000613385_03828"/>
<proteinExistence type="predicted"/>
<protein>
    <submittedName>
        <fullName evidence="6">Metallophosphoesterase</fullName>
    </submittedName>
</protein>
<dbReference type="GO" id="GO:0008758">
    <property type="term" value="F:UDP-2,3-diacylglucosamine hydrolase activity"/>
    <property type="evidence" value="ECO:0007669"/>
    <property type="project" value="TreeGrafter"/>
</dbReference>
<gene>
    <name evidence="6" type="ORF">D7Y07_05995</name>
</gene>
<name>A0A3L8AE88_9BACE</name>
<accession>A0A3L8AE88</accession>
<keyword evidence="2" id="KW-0378">Hydrolase</keyword>
<sequence length="354" mass="39120">MKKTIYPFMLLALLLLVSCKSKKNVVSTLPRPVLNMDSVSAHITDTTGSIARIFTPDHSQLKDLNISKSKKRTPKKQEPAADNKYSDRVLRGTKITSSTVKLSSAYAGIDRVVNYDFTHRDVPEAFEGFRIAFISDLHYKSLFKEQGLNSLVNLLIAQKADVLLMGGDYQEGCEYVEPLFSALARVKTPMGTYGVMGNNDYERCHDDIVRTMEHYGMRVLEHKVDTLRKDGQQILIAGVRNPFDLARNGVSPSLALSPKDFVILLVHTPDYIEDVSIANTDLALAGHTHGGQVRIFGVAPILPSHYGNRFVTGLAYNSAKIPLIVTNGIGTSQVPIRIGAPAEIVMITLHRLTE</sequence>
<evidence type="ECO:0000313" key="6">
    <source>
        <dbReference type="EMBL" id="RLT80933.1"/>
    </source>
</evidence>
<feature type="domain" description="Calcineurin-like phosphoesterase" evidence="5">
    <location>
        <begin position="129"/>
        <end position="290"/>
    </location>
</feature>
<dbReference type="RefSeq" id="WP_121768550.1">
    <property type="nucleotide sequence ID" value="NZ_RAZM01000012.1"/>
</dbReference>
<evidence type="ECO:0000259" key="5">
    <source>
        <dbReference type="Pfam" id="PF00149"/>
    </source>
</evidence>
<dbReference type="InterPro" id="IPR004843">
    <property type="entry name" value="Calcineurin-like_PHP"/>
</dbReference>
<dbReference type="CDD" id="cd07385">
    <property type="entry name" value="MPP_YkuE_C"/>
    <property type="match status" value="1"/>
</dbReference>
<dbReference type="GO" id="GO:0016020">
    <property type="term" value="C:membrane"/>
    <property type="evidence" value="ECO:0007669"/>
    <property type="project" value="GOC"/>
</dbReference>
<keyword evidence="1" id="KW-0479">Metal-binding</keyword>
<evidence type="ECO:0000256" key="3">
    <source>
        <dbReference type="SAM" id="MobiDB-lite"/>
    </source>
</evidence>
<evidence type="ECO:0000256" key="1">
    <source>
        <dbReference type="ARBA" id="ARBA00022723"/>
    </source>
</evidence>
<feature type="region of interest" description="Disordered" evidence="3">
    <location>
        <begin position="65"/>
        <end position="84"/>
    </location>
</feature>
<feature type="chain" id="PRO_5017936219" evidence="4">
    <location>
        <begin position="24"/>
        <end position="354"/>
    </location>
</feature>
<dbReference type="InterPro" id="IPR051158">
    <property type="entry name" value="Metallophosphoesterase_sf"/>
</dbReference>
<dbReference type="AlphaFoldDB" id="A0A3L8AE88"/>
<dbReference type="GO" id="GO:0009245">
    <property type="term" value="P:lipid A biosynthetic process"/>
    <property type="evidence" value="ECO:0007669"/>
    <property type="project" value="TreeGrafter"/>
</dbReference>
<feature type="compositionally biased region" description="Basic and acidic residues" evidence="3">
    <location>
        <begin position="75"/>
        <end position="84"/>
    </location>
</feature>
<dbReference type="PANTHER" id="PTHR31302:SF31">
    <property type="entry name" value="PHOSPHODIESTERASE YAEI"/>
    <property type="match status" value="1"/>
</dbReference>
<evidence type="ECO:0000313" key="7">
    <source>
        <dbReference type="Proteomes" id="UP000267159"/>
    </source>
</evidence>
<dbReference type="SUPFAM" id="SSF56300">
    <property type="entry name" value="Metallo-dependent phosphatases"/>
    <property type="match status" value="1"/>
</dbReference>
<dbReference type="Proteomes" id="UP000267159">
    <property type="component" value="Unassembled WGS sequence"/>
</dbReference>
<dbReference type="PANTHER" id="PTHR31302">
    <property type="entry name" value="TRANSMEMBRANE PROTEIN WITH METALLOPHOSPHOESTERASE DOMAIN-RELATED"/>
    <property type="match status" value="1"/>
</dbReference>
<dbReference type="PROSITE" id="PS51257">
    <property type="entry name" value="PROKAR_LIPOPROTEIN"/>
    <property type="match status" value="1"/>
</dbReference>
<dbReference type="InterPro" id="IPR029052">
    <property type="entry name" value="Metallo-depent_PP-like"/>
</dbReference>
<feature type="signal peptide" evidence="4">
    <location>
        <begin position="1"/>
        <end position="23"/>
    </location>
</feature>
<evidence type="ECO:0000256" key="2">
    <source>
        <dbReference type="ARBA" id="ARBA00022801"/>
    </source>
</evidence>
<comment type="caution">
    <text evidence="6">The sequence shown here is derived from an EMBL/GenBank/DDBJ whole genome shotgun (WGS) entry which is preliminary data.</text>
</comment>
<reference evidence="6 7" key="1">
    <citation type="submission" date="2018-09" db="EMBL/GenBank/DDBJ databases">
        <title>Murine metabolic-syndrome-specific gut microbial biobank.</title>
        <authorList>
            <person name="Liu C."/>
        </authorList>
    </citation>
    <scope>NUCLEOTIDE SEQUENCE [LARGE SCALE GENOMIC DNA]</scope>
    <source>
        <strain evidence="6 7">0.1X-D8-26</strain>
    </source>
</reference>
<dbReference type="Gene3D" id="3.60.21.10">
    <property type="match status" value="1"/>
</dbReference>